<name>A0A3L7JK43_9BACI</name>
<sequence>MGNVLMFNFPGEGHVNPTIALVEELIQQGEHVVYYCIEDYQNKIEKAGAEFRAYENFLPRMEKGKPRKGGEIAQPLIKGMDRVIEEVLPEVKAEEYDYVIYDTNFAAGKIIADQLQLPKISSCTTFALNQEIFSSFTVDREKMKMDIPDDEEIKDILGKWNEQYDFPVQGFTEIMYHPGDMTLVYTSKLYQPYADHFDHTYKFVGPSVNKRKDVEPLSFEDNSKSPLIYISMGTVFNEQPEFYQTCFEAFKESDATILMSVGKKTDISQLGDIPENFNVYNYVPQLDVLQQVDLFITHGGMNSSSEGLYFGVPMIVIPAGADQPLIAKRIEELEAGFALDPEHLDAEKLKSAAERVLANPAYEENSRKVGASLQHAGGYKKAVEEIFSFKQKNQIQ</sequence>
<dbReference type="GO" id="GO:0016758">
    <property type="term" value="F:hexosyltransferase activity"/>
    <property type="evidence" value="ECO:0007669"/>
    <property type="project" value="InterPro"/>
</dbReference>
<evidence type="ECO:0000313" key="5">
    <source>
        <dbReference type="Proteomes" id="UP000276770"/>
    </source>
</evidence>
<keyword evidence="2 4" id="KW-0808">Transferase</keyword>
<dbReference type="SUPFAM" id="SSF53756">
    <property type="entry name" value="UDP-Glycosyltransferase/glycogen phosphorylase"/>
    <property type="match status" value="1"/>
</dbReference>
<dbReference type="CDD" id="cd03784">
    <property type="entry name" value="GT1_Gtf-like"/>
    <property type="match status" value="1"/>
</dbReference>
<dbReference type="Gene3D" id="3.40.50.2000">
    <property type="entry name" value="Glycogen Phosphorylase B"/>
    <property type="match status" value="2"/>
</dbReference>
<comment type="similarity">
    <text evidence="1">Belongs to the UDP-glycosyltransferase family.</text>
</comment>
<dbReference type="PANTHER" id="PTHR48050:SF13">
    <property type="entry name" value="STEROL 3-BETA-GLUCOSYLTRANSFERASE UGT80A2"/>
    <property type="match status" value="1"/>
</dbReference>
<dbReference type="OrthoDB" id="6620093at2"/>
<dbReference type="GO" id="GO:0017000">
    <property type="term" value="P:antibiotic biosynthetic process"/>
    <property type="evidence" value="ECO:0007669"/>
    <property type="project" value="UniProtKB-ARBA"/>
</dbReference>
<dbReference type="RefSeq" id="WP_121682615.1">
    <property type="nucleotide sequence ID" value="NZ_RCVZ01000023.1"/>
</dbReference>
<dbReference type="InterPro" id="IPR002213">
    <property type="entry name" value="UDP_glucos_trans"/>
</dbReference>
<evidence type="ECO:0000313" key="4">
    <source>
        <dbReference type="EMBL" id="RLQ91168.1"/>
    </source>
</evidence>
<keyword evidence="5" id="KW-1185">Reference proteome</keyword>
<dbReference type="GO" id="GO:0008194">
    <property type="term" value="F:UDP-glycosyltransferase activity"/>
    <property type="evidence" value="ECO:0007669"/>
    <property type="project" value="InterPro"/>
</dbReference>
<dbReference type="InterPro" id="IPR050426">
    <property type="entry name" value="Glycosyltransferase_28"/>
</dbReference>
<dbReference type="InterPro" id="IPR010610">
    <property type="entry name" value="EryCIII-like_C"/>
</dbReference>
<organism evidence="4 5">
    <name type="scientific">Falsibacillus albus</name>
    <dbReference type="NCBI Taxonomy" id="2478915"/>
    <lineage>
        <taxon>Bacteria</taxon>
        <taxon>Bacillati</taxon>
        <taxon>Bacillota</taxon>
        <taxon>Bacilli</taxon>
        <taxon>Bacillales</taxon>
        <taxon>Bacillaceae</taxon>
        <taxon>Falsibacillus</taxon>
    </lineage>
</organism>
<comment type="caution">
    <text evidence="4">The sequence shown here is derived from an EMBL/GenBank/DDBJ whole genome shotgun (WGS) entry which is preliminary data.</text>
</comment>
<dbReference type="PANTHER" id="PTHR48050">
    <property type="entry name" value="STEROL 3-BETA-GLUCOSYLTRANSFERASE"/>
    <property type="match status" value="1"/>
</dbReference>
<reference evidence="4 5" key="1">
    <citation type="submission" date="2018-10" db="EMBL/GenBank/DDBJ databases">
        <title>Falsibacillus sp. genome draft.</title>
        <authorList>
            <person name="Shi S."/>
        </authorList>
    </citation>
    <scope>NUCLEOTIDE SEQUENCE [LARGE SCALE GENOMIC DNA]</scope>
    <source>
        <strain evidence="4 5">GY 10110</strain>
    </source>
</reference>
<evidence type="ECO:0000259" key="3">
    <source>
        <dbReference type="Pfam" id="PF06722"/>
    </source>
</evidence>
<gene>
    <name evidence="4" type="ORF">D9X91_21000</name>
</gene>
<dbReference type="NCBIfam" id="TIGR01426">
    <property type="entry name" value="MGT"/>
    <property type="match status" value="1"/>
</dbReference>
<dbReference type="Proteomes" id="UP000276770">
    <property type="component" value="Unassembled WGS sequence"/>
</dbReference>
<feature type="domain" description="Erythromycin biosynthesis protein CIII-like C-terminal" evidence="3">
    <location>
        <begin position="249"/>
        <end position="370"/>
    </location>
</feature>
<proteinExistence type="inferred from homology"/>
<evidence type="ECO:0000256" key="1">
    <source>
        <dbReference type="ARBA" id="ARBA00009995"/>
    </source>
</evidence>
<protein>
    <submittedName>
        <fullName evidence="4">Glycosyl transferase</fullName>
    </submittedName>
</protein>
<dbReference type="FunFam" id="3.40.50.2000:FF:000072">
    <property type="entry name" value="Glycosyl transferase"/>
    <property type="match status" value="1"/>
</dbReference>
<dbReference type="AlphaFoldDB" id="A0A3L7JK43"/>
<accession>A0A3L7JK43</accession>
<dbReference type="EMBL" id="RCVZ01000023">
    <property type="protein sequence ID" value="RLQ91168.1"/>
    <property type="molecule type" value="Genomic_DNA"/>
</dbReference>
<dbReference type="Pfam" id="PF06722">
    <property type="entry name" value="EryCIII-like_C"/>
    <property type="match status" value="1"/>
</dbReference>
<evidence type="ECO:0000256" key="2">
    <source>
        <dbReference type="ARBA" id="ARBA00022679"/>
    </source>
</evidence>
<dbReference type="InterPro" id="IPR006326">
    <property type="entry name" value="UDPGT_MGT-like"/>
</dbReference>